<keyword evidence="4" id="KW-0808">Transferase</keyword>
<evidence type="ECO:0000256" key="1">
    <source>
        <dbReference type="ARBA" id="ARBA00004651"/>
    </source>
</evidence>
<dbReference type="InterPro" id="IPR050297">
    <property type="entry name" value="LipidA_mod_glycosyltrf_83"/>
</dbReference>
<dbReference type="PANTHER" id="PTHR33908">
    <property type="entry name" value="MANNOSYLTRANSFERASE YKCB-RELATED"/>
    <property type="match status" value="1"/>
</dbReference>
<name>A0A2H3KK17_9CHLR</name>
<dbReference type="RefSeq" id="WP_097653645.1">
    <property type="nucleotide sequence ID" value="NZ_LYXE01000104.1"/>
</dbReference>
<evidence type="ECO:0000256" key="6">
    <source>
        <dbReference type="ARBA" id="ARBA00022989"/>
    </source>
</evidence>
<evidence type="ECO:0000256" key="2">
    <source>
        <dbReference type="ARBA" id="ARBA00022475"/>
    </source>
</evidence>
<feature type="transmembrane region" description="Helical" evidence="8">
    <location>
        <begin position="462"/>
        <end position="482"/>
    </location>
</feature>
<sequence length="837" mass="90200">MPSDQLSIVTQATQRDITSGLSRLGRSLPLVLVLLAALAVLLLGLRPPTFAPVASGHLDLGPTFLDGVYGPEVHPDGYTYRWTTGAPLLQMRGAFYAAPAYMAAIRLRAEHPEAPQPFTMLVGGRPVAEATPEVQFRTYRMLLGPGSGEGAELWLALQTPTFVASGENPRPLGVVLTDLRLVPVAQLDLRGASATALGLLLLWGALRLAGVPAPTTLALITLAASASVALVALPRPPVVPLLGLGTIGLISVFVAAVLAQSSTLAAREFLSDRALMPVSPHPPAPLVHTLLLSFFTLIVVLSGRIWPPWLSDDAFISFRYAQNLVQGHGLVYNPGERVEGYTNFLWTMLAALGLRLGGDLVIWSHLAGVVLGVVLVLLTFALASRLIGAPWGLVAALIVATSQSVLLYTGRGSGLETGFFAVLMLAVACAYLWPEQVTLRTAIVTGLIAGLAALTRPEGAMVFALTAAHLFVKAIIDSRFGLSSSRRQREEPGQASEGGQRITYVATTVLPLVGAFALLFGPYLLWRFSYYGDLLPNTFYAKTGGGREQIWRGLAYVGAFTLTLGGPLLLIILVPWVTGLRHALQSWRSYMLLVVVIYTIYIIIVGGDHFRGERFFVPLVPWFAILLADGLAQIMRLQPVGRAHPSPGNEGVPPSNAPRGRDALAPSVLTPSNAPRARDALAPRMVSSVLIISLLIAGSLAVTRTMRSDTDIIMQGLDESVWIWRELGWWLADQDDPTATMAAAGAGAVAFYSERTIIDMHGLTDLHIGRLAIEGMGSGVAGHEKRDPDYLLNVRRVTYIPALWDYYFQPDFDLNEQYELHGITTRAGRAMGMWVRR</sequence>
<keyword evidence="2" id="KW-1003">Cell membrane</keyword>
<feature type="transmembrane region" description="Helical" evidence="8">
    <location>
        <begin position="681"/>
        <end position="702"/>
    </location>
</feature>
<dbReference type="Proteomes" id="UP000220922">
    <property type="component" value="Unassembled WGS sequence"/>
</dbReference>
<dbReference type="AlphaFoldDB" id="A0A2H3KK17"/>
<feature type="transmembrane region" description="Helical" evidence="8">
    <location>
        <begin position="589"/>
        <end position="608"/>
    </location>
</feature>
<keyword evidence="6 8" id="KW-1133">Transmembrane helix</keyword>
<organism evidence="9 10">
    <name type="scientific">Candidatus Chloroploca asiatica</name>
    <dbReference type="NCBI Taxonomy" id="1506545"/>
    <lineage>
        <taxon>Bacteria</taxon>
        <taxon>Bacillati</taxon>
        <taxon>Chloroflexota</taxon>
        <taxon>Chloroflexia</taxon>
        <taxon>Chloroflexales</taxon>
        <taxon>Chloroflexineae</taxon>
        <taxon>Oscillochloridaceae</taxon>
        <taxon>Candidatus Chloroploca</taxon>
    </lineage>
</organism>
<feature type="transmembrane region" description="Helical" evidence="8">
    <location>
        <begin position="27"/>
        <end position="45"/>
    </location>
</feature>
<proteinExistence type="predicted"/>
<accession>A0A2H3KK17</accession>
<keyword evidence="5 8" id="KW-0812">Transmembrane</keyword>
<reference evidence="9 10" key="1">
    <citation type="submission" date="2016-05" db="EMBL/GenBank/DDBJ databases">
        <authorList>
            <person name="Lavstsen T."/>
            <person name="Jespersen J.S."/>
        </authorList>
    </citation>
    <scope>NUCLEOTIDE SEQUENCE [LARGE SCALE GENOMIC DNA]</scope>
    <source>
        <strain evidence="9 10">B7-9</strain>
    </source>
</reference>
<gene>
    <name evidence="9" type="ORF">A9Q02_16025</name>
</gene>
<evidence type="ECO:0000313" key="9">
    <source>
        <dbReference type="EMBL" id="PDV98308.1"/>
    </source>
</evidence>
<evidence type="ECO:0000313" key="10">
    <source>
        <dbReference type="Proteomes" id="UP000220922"/>
    </source>
</evidence>
<dbReference type="OrthoDB" id="2020414at2"/>
<dbReference type="GO" id="GO:0009103">
    <property type="term" value="P:lipopolysaccharide biosynthetic process"/>
    <property type="evidence" value="ECO:0007669"/>
    <property type="project" value="UniProtKB-ARBA"/>
</dbReference>
<comment type="caution">
    <text evidence="9">The sequence shown here is derived from an EMBL/GenBank/DDBJ whole genome shotgun (WGS) entry which is preliminary data.</text>
</comment>
<evidence type="ECO:0000256" key="5">
    <source>
        <dbReference type="ARBA" id="ARBA00022692"/>
    </source>
</evidence>
<keyword evidence="10" id="KW-1185">Reference proteome</keyword>
<feature type="transmembrane region" description="Helical" evidence="8">
    <location>
        <begin position="360"/>
        <end position="383"/>
    </location>
</feature>
<evidence type="ECO:0000256" key="8">
    <source>
        <dbReference type="SAM" id="Phobius"/>
    </source>
</evidence>
<feature type="transmembrane region" description="Helical" evidence="8">
    <location>
        <begin position="502"/>
        <end position="526"/>
    </location>
</feature>
<dbReference type="GO" id="GO:0016763">
    <property type="term" value="F:pentosyltransferase activity"/>
    <property type="evidence" value="ECO:0007669"/>
    <property type="project" value="TreeGrafter"/>
</dbReference>
<feature type="transmembrane region" description="Helical" evidence="8">
    <location>
        <begin position="389"/>
        <end position="408"/>
    </location>
</feature>
<evidence type="ECO:0000256" key="4">
    <source>
        <dbReference type="ARBA" id="ARBA00022679"/>
    </source>
</evidence>
<keyword evidence="3" id="KW-0328">Glycosyltransferase</keyword>
<keyword evidence="7 8" id="KW-0472">Membrane</keyword>
<protein>
    <recommendedName>
        <fullName evidence="11">Glycosyltransferase RgtA/B/C/D-like domain-containing protein</fullName>
    </recommendedName>
</protein>
<dbReference type="EMBL" id="LYXE01000104">
    <property type="protein sequence ID" value="PDV98308.1"/>
    <property type="molecule type" value="Genomic_DNA"/>
</dbReference>
<comment type="subcellular location">
    <subcellularLocation>
        <location evidence="1">Cell membrane</location>
        <topology evidence="1">Multi-pass membrane protein</topology>
    </subcellularLocation>
</comment>
<dbReference type="GO" id="GO:0005886">
    <property type="term" value="C:plasma membrane"/>
    <property type="evidence" value="ECO:0007669"/>
    <property type="project" value="UniProtKB-SubCell"/>
</dbReference>
<evidence type="ECO:0000256" key="3">
    <source>
        <dbReference type="ARBA" id="ARBA00022676"/>
    </source>
</evidence>
<dbReference type="PANTHER" id="PTHR33908:SF11">
    <property type="entry name" value="MEMBRANE PROTEIN"/>
    <property type="match status" value="1"/>
</dbReference>
<feature type="transmembrane region" description="Helical" evidence="8">
    <location>
        <begin position="286"/>
        <end position="306"/>
    </location>
</feature>
<evidence type="ECO:0000256" key="7">
    <source>
        <dbReference type="ARBA" id="ARBA00023136"/>
    </source>
</evidence>
<feature type="transmembrane region" description="Helical" evidence="8">
    <location>
        <begin position="241"/>
        <end position="266"/>
    </location>
</feature>
<feature type="transmembrane region" description="Helical" evidence="8">
    <location>
        <begin position="415"/>
        <end position="433"/>
    </location>
</feature>
<feature type="transmembrane region" description="Helical" evidence="8">
    <location>
        <begin position="554"/>
        <end position="577"/>
    </location>
</feature>
<evidence type="ECO:0008006" key="11">
    <source>
        <dbReference type="Google" id="ProtNLM"/>
    </source>
</evidence>
<feature type="transmembrane region" description="Helical" evidence="8">
    <location>
        <begin position="215"/>
        <end position="234"/>
    </location>
</feature>